<feature type="region of interest" description="Disordered" evidence="1">
    <location>
        <begin position="53"/>
        <end position="78"/>
    </location>
</feature>
<name>A0A8X7QRM0_BRACI</name>
<accession>A0A8X7QRM0</accession>
<proteinExistence type="predicted"/>
<feature type="compositionally biased region" description="Basic and acidic residues" evidence="1">
    <location>
        <begin position="53"/>
        <end position="66"/>
    </location>
</feature>
<sequence length="78" mass="9685">MRFNRDIKWTKPRFEARREGKELGRETGCDKKKKKKKMLWTWDDKLDVKLKQEQWNEEKQETSNEKKKSKKKMSLARR</sequence>
<organism evidence="2 3">
    <name type="scientific">Brassica carinata</name>
    <name type="common">Ethiopian mustard</name>
    <name type="synonym">Abyssinian cabbage</name>
    <dbReference type="NCBI Taxonomy" id="52824"/>
    <lineage>
        <taxon>Eukaryota</taxon>
        <taxon>Viridiplantae</taxon>
        <taxon>Streptophyta</taxon>
        <taxon>Embryophyta</taxon>
        <taxon>Tracheophyta</taxon>
        <taxon>Spermatophyta</taxon>
        <taxon>Magnoliopsida</taxon>
        <taxon>eudicotyledons</taxon>
        <taxon>Gunneridae</taxon>
        <taxon>Pentapetalae</taxon>
        <taxon>rosids</taxon>
        <taxon>malvids</taxon>
        <taxon>Brassicales</taxon>
        <taxon>Brassicaceae</taxon>
        <taxon>Brassiceae</taxon>
        <taxon>Brassica</taxon>
    </lineage>
</organism>
<evidence type="ECO:0000313" key="3">
    <source>
        <dbReference type="Proteomes" id="UP000886595"/>
    </source>
</evidence>
<dbReference type="Proteomes" id="UP000886595">
    <property type="component" value="Unassembled WGS sequence"/>
</dbReference>
<keyword evidence="3" id="KW-1185">Reference proteome</keyword>
<gene>
    <name evidence="2" type="ORF">Bca52824_057127</name>
</gene>
<evidence type="ECO:0000313" key="2">
    <source>
        <dbReference type="EMBL" id="KAG2274572.1"/>
    </source>
</evidence>
<reference evidence="2 3" key="1">
    <citation type="submission" date="2020-02" db="EMBL/GenBank/DDBJ databases">
        <authorList>
            <person name="Ma Q."/>
            <person name="Huang Y."/>
            <person name="Song X."/>
            <person name="Pei D."/>
        </authorList>
    </citation>
    <scope>NUCLEOTIDE SEQUENCE [LARGE SCALE GENOMIC DNA]</scope>
    <source>
        <strain evidence="2">Sxm20200214</strain>
        <tissue evidence="2">Leaf</tissue>
    </source>
</reference>
<feature type="compositionally biased region" description="Basic residues" evidence="1">
    <location>
        <begin position="67"/>
        <end position="78"/>
    </location>
</feature>
<evidence type="ECO:0000256" key="1">
    <source>
        <dbReference type="SAM" id="MobiDB-lite"/>
    </source>
</evidence>
<dbReference type="AlphaFoldDB" id="A0A8X7QRM0"/>
<protein>
    <submittedName>
        <fullName evidence="2">Uncharacterized protein</fullName>
    </submittedName>
</protein>
<comment type="caution">
    <text evidence="2">The sequence shown here is derived from an EMBL/GenBank/DDBJ whole genome shotgun (WGS) entry which is preliminary data.</text>
</comment>
<dbReference type="EMBL" id="JAAMPC010000012">
    <property type="protein sequence ID" value="KAG2274572.1"/>
    <property type="molecule type" value="Genomic_DNA"/>
</dbReference>